<name>A0A249SNF1_9MOLU</name>
<keyword evidence="1" id="KW-0472">Membrane</keyword>
<evidence type="ECO:0000256" key="1">
    <source>
        <dbReference type="SAM" id="Phobius"/>
    </source>
</evidence>
<keyword evidence="1" id="KW-1133">Transmembrane helix</keyword>
<protein>
    <submittedName>
        <fullName evidence="2">Uncharacterized protein</fullName>
    </submittedName>
</protein>
<dbReference type="Proteomes" id="UP000232229">
    <property type="component" value="Chromosome"/>
</dbReference>
<feature type="transmembrane region" description="Helical" evidence="1">
    <location>
        <begin position="104"/>
        <end position="132"/>
    </location>
</feature>
<keyword evidence="3" id="KW-1185">Reference proteome</keyword>
<accession>A0A249SNF1</accession>
<dbReference type="AlphaFoldDB" id="A0A249SNF1"/>
<feature type="transmembrane region" description="Helical" evidence="1">
    <location>
        <begin position="181"/>
        <end position="202"/>
    </location>
</feature>
<feature type="transmembrane region" description="Helical" evidence="1">
    <location>
        <begin position="58"/>
        <end position="83"/>
    </location>
</feature>
<dbReference type="STRING" id="1336232.GCA_000518825_01371"/>
<evidence type="ECO:0000313" key="2">
    <source>
        <dbReference type="EMBL" id="ASZ09195.1"/>
    </source>
</evidence>
<dbReference type="RefSeq" id="WP_027875628.1">
    <property type="nucleotide sequence ID" value="NZ_CP023173.1"/>
</dbReference>
<feature type="transmembrane region" description="Helical" evidence="1">
    <location>
        <begin position="25"/>
        <end position="46"/>
    </location>
</feature>
<keyword evidence="1" id="KW-0812">Transmembrane</keyword>
<dbReference type="KEGG" id="mchc:CK556_02400"/>
<sequence length="507" mass="59534">MKHQSQMLKILVNQWIIFKSQKTNFAILLINIFLVLMLNLIGVFILQSKELSVSSRYVFINLFIVINSVLILISCAYFTINILHQQITNMIYKVEMKMGYSVNLMYWIRIISIMGLMFSVFVVNLLISSLFFSIVNIKMTNDILVYRLYISAYGWYAIWIFLVMFICIIFSLIFKKDSLMIMSSILLSILLIISAVFSPSIIKHMSPAFSSLSGANRFALKNVYSHDLNKQVESNELLTDIQQRVKNNSKVRDSNEIVSGYKYWVEIYPTFNDHLLEEITNNIELIYKDVTLIEWDNIFNDAYSENLFNLNARKVVKYALDNNEIEEHDIIFEFVLNNVNNLAYYKNLSIVYKANDPSTPDDRERYEIIKQLYNPAEFLFTRIMMETILNSYSNLDSYNVIGIEYDVFKENKKQTFKNWINPFNHFNLMFNSVNYKNDVLMNFVSSEQLFLGSNYNLKVIASNKEDNSTWKLKRSVPVEVLYIGYTIFMILILVGLSYKFKVKVYEN</sequence>
<feature type="transmembrane region" description="Helical" evidence="1">
    <location>
        <begin position="480"/>
        <end position="498"/>
    </location>
</feature>
<proteinExistence type="predicted"/>
<evidence type="ECO:0000313" key="3">
    <source>
        <dbReference type="Proteomes" id="UP000232229"/>
    </source>
</evidence>
<organism evidence="2 3">
    <name type="scientific">Mesoplasma chauliocola</name>
    <dbReference type="NCBI Taxonomy" id="216427"/>
    <lineage>
        <taxon>Bacteria</taxon>
        <taxon>Bacillati</taxon>
        <taxon>Mycoplasmatota</taxon>
        <taxon>Mollicutes</taxon>
        <taxon>Entomoplasmatales</taxon>
        <taxon>Entomoplasmataceae</taxon>
        <taxon>Mesoplasma</taxon>
    </lineage>
</organism>
<gene>
    <name evidence="2" type="ORF">CK556_02400</name>
</gene>
<reference evidence="2 3" key="1">
    <citation type="submission" date="2017-08" db="EMBL/GenBank/DDBJ databases">
        <title>Complete Genome Sequence of Mesoplasma chauliocola.</title>
        <authorList>
            <person name="Knight T.F.Jr."/>
            <person name="Citino T."/>
        </authorList>
    </citation>
    <scope>NUCLEOTIDE SEQUENCE [LARGE SCALE GENOMIC DNA]</scope>
    <source>
        <strain evidence="2 3">CHPA-2</strain>
    </source>
</reference>
<dbReference type="EMBL" id="CP023173">
    <property type="protein sequence ID" value="ASZ09195.1"/>
    <property type="molecule type" value="Genomic_DNA"/>
</dbReference>
<feature type="transmembrane region" description="Helical" evidence="1">
    <location>
        <begin position="152"/>
        <end position="174"/>
    </location>
</feature>